<accession>A0A2U9IJX3</accession>
<name>A0A2U9IJX3_9CREN</name>
<dbReference type="Proteomes" id="UP000248410">
    <property type="component" value="Chromosome"/>
</dbReference>
<dbReference type="AlphaFoldDB" id="A0A2U9IJX3"/>
<dbReference type="PANTHER" id="PTHR34075:SF4">
    <property type="entry name" value="DUF35 DOMAIN-CONTAINING PROTEIN"/>
    <property type="match status" value="1"/>
</dbReference>
<dbReference type="PANTHER" id="PTHR34075">
    <property type="entry name" value="BLR3430 PROTEIN"/>
    <property type="match status" value="1"/>
</dbReference>
<protein>
    <submittedName>
        <fullName evidence="3">DNA-binding protein</fullName>
    </submittedName>
</protein>
<evidence type="ECO:0000313" key="3">
    <source>
        <dbReference type="EMBL" id="AWR96266.1"/>
    </source>
</evidence>
<dbReference type="GO" id="GO:0003677">
    <property type="term" value="F:DNA binding"/>
    <property type="evidence" value="ECO:0007669"/>
    <property type="project" value="UniProtKB-KW"/>
</dbReference>
<dbReference type="Gene3D" id="2.40.50.140">
    <property type="entry name" value="Nucleic acid-binding proteins"/>
    <property type="match status" value="1"/>
</dbReference>
<evidence type="ECO:0000259" key="2">
    <source>
        <dbReference type="Pfam" id="PF12172"/>
    </source>
</evidence>
<dbReference type="SUPFAM" id="SSF50249">
    <property type="entry name" value="Nucleic acid-binding proteins"/>
    <property type="match status" value="1"/>
</dbReference>
<dbReference type="Pfam" id="PF12172">
    <property type="entry name" value="zf-ChsH2"/>
    <property type="match status" value="1"/>
</dbReference>
<sequence length="154" mass="17752">MSWDKIGNDQYLLDWKDVMETEEYDYTAGVAGEEFLKGLSEKKIIGAKCPKCNTIYVPARLYCENCFEKTEFVEVKTKPYLDTYTIIYKDNQGNKLEKPQIIGLVRFENTKGGLLAVIEGEEKEEERKLSIPSLNLGSEVEILRYEIPLVVRLK</sequence>
<dbReference type="InterPro" id="IPR052513">
    <property type="entry name" value="Thioester_dehydratase-like"/>
</dbReference>
<dbReference type="Pfam" id="PF01796">
    <property type="entry name" value="OB_ChsH2_C"/>
    <property type="match status" value="1"/>
</dbReference>
<organism evidence="3 4">
    <name type="scientific">Acidianus sulfidivorans JP7</name>
    <dbReference type="NCBI Taxonomy" id="619593"/>
    <lineage>
        <taxon>Archaea</taxon>
        <taxon>Thermoproteota</taxon>
        <taxon>Thermoprotei</taxon>
        <taxon>Sulfolobales</taxon>
        <taxon>Sulfolobaceae</taxon>
        <taxon>Acidianus</taxon>
    </lineage>
</organism>
<dbReference type="EMBL" id="CP029288">
    <property type="protein sequence ID" value="AWR96266.1"/>
    <property type="molecule type" value="Genomic_DNA"/>
</dbReference>
<dbReference type="InterPro" id="IPR022002">
    <property type="entry name" value="ChsH2_Znr"/>
</dbReference>
<feature type="domain" description="ChsH2 rubredoxin-like zinc ribbon" evidence="2">
    <location>
        <begin position="37"/>
        <end position="68"/>
    </location>
</feature>
<feature type="domain" description="ChsH2 C-terminal OB-fold" evidence="1">
    <location>
        <begin position="73"/>
        <end position="141"/>
    </location>
</feature>
<gene>
    <name evidence="3" type="ORF">DFR86_01035</name>
</gene>
<dbReference type="KEGG" id="asul:DFR86_01035"/>
<dbReference type="Gene3D" id="6.10.30.10">
    <property type="match status" value="1"/>
</dbReference>
<proteinExistence type="predicted"/>
<dbReference type="GeneID" id="36836510"/>
<keyword evidence="4" id="KW-1185">Reference proteome</keyword>
<evidence type="ECO:0000313" key="4">
    <source>
        <dbReference type="Proteomes" id="UP000248410"/>
    </source>
</evidence>
<dbReference type="RefSeq" id="WP_110379156.1">
    <property type="nucleotide sequence ID" value="NZ_CP029288.2"/>
</dbReference>
<dbReference type="InterPro" id="IPR002878">
    <property type="entry name" value="ChsH2_C"/>
</dbReference>
<dbReference type="InterPro" id="IPR012340">
    <property type="entry name" value="NA-bd_OB-fold"/>
</dbReference>
<evidence type="ECO:0000259" key="1">
    <source>
        <dbReference type="Pfam" id="PF01796"/>
    </source>
</evidence>
<dbReference type="OrthoDB" id="9573at2157"/>
<keyword evidence="3" id="KW-0238">DNA-binding</keyword>
<reference evidence="3 4" key="1">
    <citation type="submission" date="2018-05" db="EMBL/GenBank/DDBJ databases">
        <title>Complete Genome Sequences of Extremely Thermoacidophilic, Metal-Mobilizing Type-Strain Members of the Archaeal Family Sulfolobaceae: Acidianus brierleyi DSM-1651T, Acidianus sulfidivorans DSM-18786T, Metallosphaera hakonensis DSM-7519T, and Metallosphaera prunae DSM-10039T.</title>
        <authorList>
            <person name="Counts J.A."/>
            <person name="Kelly R.M."/>
        </authorList>
    </citation>
    <scope>NUCLEOTIDE SEQUENCE [LARGE SCALE GENOMIC DNA]</scope>
    <source>
        <strain evidence="3 4">JP7</strain>
    </source>
</reference>